<protein>
    <recommendedName>
        <fullName evidence="4">Protein kinase domain-containing protein</fullName>
    </recommendedName>
</protein>
<organism evidence="2 3">
    <name type="scientific">Arachis hypogaea</name>
    <name type="common">Peanut</name>
    <dbReference type="NCBI Taxonomy" id="3818"/>
    <lineage>
        <taxon>Eukaryota</taxon>
        <taxon>Viridiplantae</taxon>
        <taxon>Streptophyta</taxon>
        <taxon>Embryophyta</taxon>
        <taxon>Tracheophyta</taxon>
        <taxon>Spermatophyta</taxon>
        <taxon>Magnoliopsida</taxon>
        <taxon>eudicotyledons</taxon>
        <taxon>Gunneridae</taxon>
        <taxon>Pentapetalae</taxon>
        <taxon>rosids</taxon>
        <taxon>fabids</taxon>
        <taxon>Fabales</taxon>
        <taxon>Fabaceae</taxon>
        <taxon>Papilionoideae</taxon>
        <taxon>50 kb inversion clade</taxon>
        <taxon>dalbergioids sensu lato</taxon>
        <taxon>Dalbergieae</taxon>
        <taxon>Pterocarpus clade</taxon>
        <taxon>Arachis</taxon>
    </lineage>
</organism>
<gene>
    <name evidence="2" type="ORF">Ahy_B08g092008</name>
</gene>
<keyword evidence="3" id="KW-1185">Reference proteome</keyword>
<evidence type="ECO:0008006" key="4">
    <source>
        <dbReference type="Google" id="ProtNLM"/>
    </source>
</evidence>
<dbReference type="Gene3D" id="3.30.200.20">
    <property type="entry name" value="Phosphorylase Kinase, domain 1"/>
    <property type="match status" value="1"/>
</dbReference>
<feature type="binding site" evidence="1">
    <location>
        <position position="108"/>
    </location>
    <ligand>
        <name>ATP</name>
        <dbReference type="ChEBI" id="CHEBI:30616"/>
    </ligand>
</feature>
<dbReference type="InterPro" id="IPR046958">
    <property type="entry name" value="RBK1/2/STUNTED"/>
</dbReference>
<keyword evidence="1" id="KW-0547">Nucleotide-binding</keyword>
<keyword evidence="1" id="KW-0067">ATP-binding</keyword>
<dbReference type="InterPro" id="IPR011009">
    <property type="entry name" value="Kinase-like_dom_sf"/>
</dbReference>
<dbReference type="InterPro" id="IPR017441">
    <property type="entry name" value="Protein_kinase_ATP_BS"/>
</dbReference>
<reference evidence="2 3" key="1">
    <citation type="submission" date="2019-01" db="EMBL/GenBank/DDBJ databases">
        <title>Sequencing of cultivated peanut Arachis hypogaea provides insights into genome evolution and oil improvement.</title>
        <authorList>
            <person name="Chen X."/>
        </authorList>
    </citation>
    <scope>NUCLEOTIDE SEQUENCE [LARGE SCALE GENOMIC DNA]</scope>
    <source>
        <strain evidence="3">cv. Fuhuasheng</strain>
        <tissue evidence="2">Leaves</tissue>
    </source>
</reference>
<evidence type="ECO:0000313" key="3">
    <source>
        <dbReference type="Proteomes" id="UP000289738"/>
    </source>
</evidence>
<proteinExistence type="predicted"/>
<dbReference type="PROSITE" id="PS00107">
    <property type="entry name" value="PROTEIN_KINASE_ATP"/>
    <property type="match status" value="1"/>
</dbReference>
<dbReference type="GO" id="GO:0005524">
    <property type="term" value="F:ATP binding"/>
    <property type="evidence" value="ECO:0007669"/>
    <property type="project" value="UniProtKB-UniRule"/>
</dbReference>
<dbReference type="PANTHER" id="PTHR47987:SF12">
    <property type="entry name" value="PROTEIN KINASE FAMILY PROTEIN"/>
    <property type="match status" value="1"/>
</dbReference>
<name>A0A444Y2W8_ARAHY</name>
<dbReference type="Proteomes" id="UP000289738">
    <property type="component" value="Chromosome B08"/>
</dbReference>
<evidence type="ECO:0000256" key="1">
    <source>
        <dbReference type="PROSITE-ProRule" id="PRU10141"/>
    </source>
</evidence>
<accession>A0A444Y2W8</accession>
<sequence>MTAGTRGVVAGELELNHECNLMHWSPEDFESKLQGILINGQFPRPTIDAVTNNLKTPGDELEVNLKSWAVSSISSFQNIYFLENLIGKGGYAEVYKGRLPNHQLVAVKRLTRGTADETIGVTSYQNLESWLM</sequence>
<dbReference type="AlphaFoldDB" id="A0A444Y2W8"/>
<dbReference type="STRING" id="3818.A0A444Y2W8"/>
<dbReference type="PANTHER" id="PTHR47987">
    <property type="entry name" value="OS08G0249100 PROTEIN"/>
    <property type="match status" value="1"/>
</dbReference>
<evidence type="ECO:0000313" key="2">
    <source>
        <dbReference type="EMBL" id="RYQ96302.1"/>
    </source>
</evidence>
<dbReference type="SUPFAM" id="SSF56112">
    <property type="entry name" value="Protein kinase-like (PK-like)"/>
    <property type="match status" value="1"/>
</dbReference>
<dbReference type="EMBL" id="SDMP01000018">
    <property type="protein sequence ID" value="RYQ96302.1"/>
    <property type="molecule type" value="Genomic_DNA"/>
</dbReference>
<comment type="caution">
    <text evidence="2">The sequence shown here is derived from an EMBL/GenBank/DDBJ whole genome shotgun (WGS) entry which is preliminary data.</text>
</comment>